<sequence length="102" mass="11644">MTSMPLPSFVFRPRQTPLILPPAFPAQTPAPRFAEGVAVRWLLLSDCDRTDSGIVIGRCFAFARHRRQWGWQYWILLERNAASSVLIDTAWEEDLEQVEAAT</sequence>
<gene>
    <name evidence="1" type="ORF">KME07_13065</name>
</gene>
<name>A0A951U515_9CYAN</name>
<protein>
    <submittedName>
        <fullName evidence="1">Uncharacterized protein</fullName>
    </submittedName>
</protein>
<organism evidence="1 2">
    <name type="scientific">Pegethrix bostrychoides GSE-TBD4-15B</name>
    <dbReference type="NCBI Taxonomy" id="2839662"/>
    <lineage>
        <taxon>Bacteria</taxon>
        <taxon>Bacillati</taxon>
        <taxon>Cyanobacteriota</taxon>
        <taxon>Cyanophyceae</taxon>
        <taxon>Oculatellales</taxon>
        <taxon>Oculatellaceae</taxon>
        <taxon>Pegethrix</taxon>
    </lineage>
</organism>
<reference evidence="1" key="1">
    <citation type="submission" date="2021-05" db="EMBL/GenBank/DDBJ databases">
        <authorList>
            <person name="Pietrasiak N."/>
            <person name="Ward R."/>
            <person name="Stajich J.E."/>
            <person name="Kurbessoian T."/>
        </authorList>
    </citation>
    <scope>NUCLEOTIDE SEQUENCE</scope>
    <source>
        <strain evidence="1">GSE-TBD4-15B</strain>
    </source>
</reference>
<evidence type="ECO:0000313" key="1">
    <source>
        <dbReference type="EMBL" id="MBW4466349.1"/>
    </source>
</evidence>
<accession>A0A951U515</accession>
<evidence type="ECO:0000313" key="2">
    <source>
        <dbReference type="Proteomes" id="UP000707356"/>
    </source>
</evidence>
<proteinExistence type="predicted"/>
<dbReference type="Proteomes" id="UP000707356">
    <property type="component" value="Unassembled WGS sequence"/>
</dbReference>
<comment type="caution">
    <text evidence="1">The sequence shown here is derived from an EMBL/GenBank/DDBJ whole genome shotgun (WGS) entry which is preliminary data.</text>
</comment>
<dbReference type="AlphaFoldDB" id="A0A951U515"/>
<dbReference type="EMBL" id="JAHHHV010000067">
    <property type="protein sequence ID" value="MBW4466349.1"/>
    <property type="molecule type" value="Genomic_DNA"/>
</dbReference>
<reference evidence="1" key="2">
    <citation type="journal article" date="2022" name="Microbiol. Resour. Announc.">
        <title>Metagenome Sequencing to Explore Phylogenomics of Terrestrial Cyanobacteria.</title>
        <authorList>
            <person name="Ward R.D."/>
            <person name="Stajich J.E."/>
            <person name="Johansen J.R."/>
            <person name="Huntemann M."/>
            <person name="Clum A."/>
            <person name="Foster B."/>
            <person name="Foster B."/>
            <person name="Roux S."/>
            <person name="Palaniappan K."/>
            <person name="Varghese N."/>
            <person name="Mukherjee S."/>
            <person name="Reddy T.B.K."/>
            <person name="Daum C."/>
            <person name="Copeland A."/>
            <person name="Chen I.A."/>
            <person name="Ivanova N.N."/>
            <person name="Kyrpides N.C."/>
            <person name="Shapiro N."/>
            <person name="Eloe-Fadrosh E.A."/>
            <person name="Pietrasiak N."/>
        </authorList>
    </citation>
    <scope>NUCLEOTIDE SEQUENCE</scope>
    <source>
        <strain evidence="1">GSE-TBD4-15B</strain>
    </source>
</reference>